<dbReference type="OrthoDB" id="5361176at2759"/>
<evidence type="ECO:0000256" key="6">
    <source>
        <dbReference type="SAM" id="Phobius"/>
    </source>
</evidence>
<dbReference type="Pfam" id="PF01544">
    <property type="entry name" value="CorA"/>
    <property type="match status" value="1"/>
</dbReference>
<organism evidence="7 8">
    <name type="scientific">Fusarium sarcochroum</name>
    <dbReference type="NCBI Taxonomy" id="1208366"/>
    <lineage>
        <taxon>Eukaryota</taxon>
        <taxon>Fungi</taxon>
        <taxon>Dikarya</taxon>
        <taxon>Ascomycota</taxon>
        <taxon>Pezizomycotina</taxon>
        <taxon>Sordariomycetes</taxon>
        <taxon>Hypocreomycetidae</taxon>
        <taxon>Hypocreales</taxon>
        <taxon>Nectriaceae</taxon>
        <taxon>Fusarium</taxon>
        <taxon>Fusarium lateritium species complex</taxon>
    </lineage>
</organism>
<feature type="compositionally biased region" description="Polar residues" evidence="5">
    <location>
        <begin position="594"/>
        <end position="610"/>
    </location>
</feature>
<name>A0A8H4TPN6_9HYPO</name>
<sequence length="1256" mass="142563">MATVNTAGVLLQVSRFFPGKESKTGFCVDSPSIVEPYFVIDRLETLFSRATDPHSNDAIDLYMDTTFEFSGPRTACAQVVNDRWPHFTLKTKDDISMETQYVASGGTVYQTVKLDFSQSSRKRELPKISGIKELLIRDLDFIDHANRFNEAESDDSSYETRVSDEGIFVRSHQISSEAHIVLFISVFFESRRLKFVKEGDDDPYLQLSEEALKLFEDEGKFEITVAYTLDYLPRESLTLTTAVSPDCVLKQLKQETFVPQSFTQDPHLDRLLGQNLEYILSVCCIPVTSADNAGIRAIALTCGDLDGHRVATAASLPQGFFAPHYWIDGSRITDGEDNEYLPGKALVDTPFQIIKAGDFQSLLGTGGISEEITNGIKQVASSWIEDLDRSNRLGHEKRVQFDGTTSERKSKKVRNYSSARVQQNILKRLTTENPLSRKRMIAVSRGPGQSRSFLRNKDAVLFHAMELGFFDRPGAKRDHGSWKNKIDVWKNTIDCQIRHEDNDDTGWNEPLRFALSIIMAHNDKQINARSAQDMRTHALSVLLQSYPPNGIFPGALDENNEPMLYSDELMRDTYWGVTFEIPYLLWRYCPRPTDSTPPADTSNQTLQSPTVDKMASAPTHPEFWISLKESLENQVAGKGAANLFGHSMKHSFPFNDVVYQENIVELSDEWLYNEPSFFVPPQDGNSTDDHANNNIPNDQVTRAETEGPWLHRALPMEEVTPDIPFVGIMVDVPKSKHLKKTTPRLSGMMTIFIADTRIQGQMTKGRSPETAKKRFWAFFAKEPSKNTVCCRTSPLCYEDEEEGTGVVKDKEISPFFEKHQTYDKFFVEETESVLNSWTTELHLSFYKVGEKKAVANPTATNAPHTGLLSLLGFVGEHYTQIARVSMSFRFDGDFFDCYWTCWFLEAGSQTQLDFDNARESVQLLLEGGPRRNNETVLQKAPWRQRRVLKLLLFGRAICHMREGADNILRLAKSSIQKKSRNPRESTRDGLEEADELDYNAFLVKRRRFERFQKVLQTVQSDLVENLTRVDQWLAREKERQAERPPWTFNDESRYRSVISKLNFSNDHEAQELRRSYAKIATFNDSIAKKLDIMRNDVDQRRADDIQRFTWVTIFFLPMGFATGVFSMNGAPGGQTLWHMIVTMVGALLVTALLLMYSKTIDKVYEWVSGLVYDFGKGIFGSMRASSGSERKKRDRPTPRQGIGERVGKLFKNGIESDPERGVVTNNMNQAAPGGVRGSQDKLTANDMSNGVRHSGD</sequence>
<keyword evidence="4 6" id="KW-0472">Membrane</keyword>
<dbReference type="GO" id="GO:0046873">
    <property type="term" value="F:metal ion transmembrane transporter activity"/>
    <property type="evidence" value="ECO:0007669"/>
    <property type="project" value="InterPro"/>
</dbReference>
<dbReference type="AlphaFoldDB" id="A0A8H4TPN6"/>
<dbReference type="EMBL" id="JABEXW010000602">
    <property type="protein sequence ID" value="KAF4961791.1"/>
    <property type="molecule type" value="Genomic_DNA"/>
</dbReference>
<dbReference type="InterPro" id="IPR045863">
    <property type="entry name" value="CorA_TM1_TM2"/>
</dbReference>
<comment type="caution">
    <text evidence="7">The sequence shown here is derived from an EMBL/GenBank/DDBJ whole genome shotgun (WGS) entry which is preliminary data.</text>
</comment>
<feature type="transmembrane region" description="Helical" evidence="6">
    <location>
        <begin position="1136"/>
        <end position="1156"/>
    </location>
</feature>
<reference evidence="7" key="2">
    <citation type="submission" date="2020-05" db="EMBL/GenBank/DDBJ databases">
        <authorList>
            <person name="Kim H.-S."/>
            <person name="Proctor R.H."/>
            <person name="Brown D.W."/>
        </authorList>
    </citation>
    <scope>NUCLEOTIDE SEQUENCE</scope>
    <source>
        <strain evidence="7">NRRL 20472</strain>
    </source>
</reference>
<reference evidence="7" key="1">
    <citation type="journal article" date="2020" name="BMC Genomics">
        <title>Correction to: Identification and distribution of gene clusters required for synthesis of sphingolipid metabolism inhibitors in diverse species of the filamentous fungus Fusarium.</title>
        <authorList>
            <person name="Kim H.S."/>
            <person name="Lohmar J.M."/>
            <person name="Busman M."/>
            <person name="Brown D.W."/>
            <person name="Naumann T.A."/>
            <person name="Divon H.H."/>
            <person name="Lysoe E."/>
            <person name="Uhlig S."/>
            <person name="Proctor R.H."/>
        </authorList>
    </citation>
    <scope>NUCLEOTIDE SEQUENCE</scope>
    <source>
        <strain evidence="7">NRRL 20472</strain>
    </source>
</reference>
<comment type="subcellular location">
    <subcellularLocation>
        <location evidence="1">Membrane</location>
        <topology evidence="1">Multi-pass membrane protein</topology>
    </subcellularLocation>
</comment>
<dbReference type="Gene3D" id="1.20.58.340">
    <property type="entry name" value="Magnesium transport protein CorA, transmembrane region"/>
    <property type="match status" value="1"/>
</dbReference>
<evidence type="ECO:0000256" key="4">
    <source>
        <dbReference type="ARBA" id="ARBA00023136"/>
    </source>
</evidence>
<evidence type="ECO:0000256" key="3">
    <source>
        <dbReference type="ARBA" id="ARBA00022989"/>
    </source>
</evidence>
<gene>
    <name evidence="7" type="ORF">FSARC_10087</name>
</gene>
<feature type="region of interest" description="Disordered" evidence="5">
    <location>
        <begin position="1183"/>
        <end position="1256"/>
    </location>
</feature>
<evidence type="ECO:0000256" key="2">
    <source>
        <dbReference type="ARBA" id="ARBA00022692"/>
    </source>
</evidence>
<accession>A0A8H4TPN6</accession>
<evidence type="ECO:0000256" key="1">
    <source>
        <dbReference type="ARBA" id="ARBA00004141"/>
    </source>
</evidence>
<dbReference type="Proteomes" id="UP000622797">
    <property type="component" value="Unassembled WGS sequence"/>
</dbReference>
<evidence type="ECO:0000313" key="8">
    <source>
        <dbReference type="Proteomes" id="UP000622797"/>
    </source>
</evidence>
<feature type="region of interest" description="Disordered" evidence="5">
    <location>
        <begin position="594"/>
        <end position="615"/>
    </location>
</feature>
<keyword evidence="8" id="KW-1185">Reference proteome</keyword>
<keyword evidence="2 6" id="KW-0812">Transmembrane</keyword>
<feature type="compositionally biased region" description="Basic and acidic residues" evidence="5">
    <location>
        <begin position="1188"/>
        <end position="1197"/>
    </location>
</feature>
<evidence type="ECO:0000313" key="7">
    <source>
        <dbReference type="EMBL" id="KAF4961791.1"/>
    </source>
</evidence>
<dbReference type="GO" id="GO:0016020">
    <property type="term" value="C:membrane"/>
    <property type="evidence" value="ECO:0007669"/>
    <property type="project" value="UniProtKB-SubCell"/>
</dbReference>
<dbReference type="InterPro" id="IPR002523">
    <property type="entry name" value="MgTranspt_CorA/ZnTranspt_ZntB"/>
</dbReference>
<proteinExistence type="predicted"/>
<dbReference type="SUPFAM" id="SSF144083">
    <property type="entry name" value="Magnesium transport protein CorA, transmembrane region"/>
    <property type="match status" value="1"/>
</dbReference>
<keyword evidence="3 6" id="KW-1133">Transmembrane helix</keyword>
<evidence type="ECO:0000256" key="5">
    <source>
        <dbReference type="SAM" id="MobiDB-lite"/>
    </source>
</evidence>
<protein>
    <submittedName>
        <fullName evidence="7">Uncharacterized protein</fullName>
    </submittedName>
</protein>